<dbReference type="Pfam" id="PF01551">
    <property type="entry name" value="Peptidase_M23"/>
    <property type="match status" value="1"/>
</dbReference>
<dbReference type="InterPro" id="IPR050570">
    <property type="entry name" value="Cell_wall_metabolism_enzyme"/>
</dbReference>
<dbReference type="Gene3D" id="2.70.70.10">
    <property type="entry name" value="Glucose Permease (Domain IIA)"/>
    <property type="match status" value="1"/>
</dbReference>
<keyword evidence="4" id="KW-1185">Reference proteome</keyword>
<feature type="compositionally biased region" description="Low complexity" evidence="1">
    <location>
        <begin position="311"/>
        <end position="328"/>
    </location>
</feature>
<dbReference type="SMART" id="SM00257">
    <property type="entry name" value="LysM"/>
    <property type="match status" value="3"/>
</dbReference>
<dbReference type="CDD" id="cd12797">
    <property type="entry name" value="M23_peptidase"/>
    <property type="match status" value="1"/>
</dbReference>
<feature type="domain" description="LysM" evidence="2">
    <location>
        <begin position="81"/>
        <end position="125"/>
    </location>
</feature>
<dbReference type="Gene3D" id="3.10.350.10">
    <property type="entry name" value="LysM domain"/>
    <property type="match status" value="2"/>
</dbReference>
<evidence type="ECO:0000313" key="4">
    <source>
        <dbReference type="Proteomes" id="UP000003835"/>
    </source>
</evidence>
<name>B4VSB1_9CYAN</name>
<feature type="region of interest" description="Disordered" evidence="1">
    <location>
        <begin position="580"/>
        <end position="608"/>
    </location>
</feature>
<dbReference type="InterPro" id="IPR036779">
    <property type="entry name" value="LysM_dom_sf"/>
</dbReference>
<protein>
    <submittedName>
        <fullName evidence="3">M23 peptidase domain protein</fullName>
    </submittedName>
</protein>
<sequence>MIGLAISMGASSLLLPQQGDEAVALEPIASEPTLTTLPVGVSTPASVPTESEPDVAQLSKLPRATPAPTPAQSPAQSTPVVQHNVQEGQTLWEVSQTYKVAPEAIAASNPVQPNANLAVGQQLKIPTVNGIVHEAKPGETVKSVSKSYGVEPNQLRNSTGVSASGQLKTGESVTVPGQVDDLLKARQDVAVDNLKHKRNRLNNSLAELRSEESINRTATAATPSASATRLPGAERTPASAATNSNSPIGIPIPTPEIAASPTVDSTAVNQSQSPVVIPVPTPEIAASPTVESLGVNGYQSPVVIPVPTPDSEAASGSKSKAARSSESSVVIPVPTPDTAASLAIEENTPKPSPSSVVIPVPTPSPEHLTSPEVSEDQTPITFPNSKLEPVTTPEITAQPPTPQPVVMETVVANRAATNTYEVKPGDTVDAIARRYGLSRSELIQANGLNNPNLIRVNQQLTIPTPPSAESSEQRVTFLPGIQEQSNNSVTRSVQPDVEAPRVVVPTTATSASPITPTVPTSQPPTASSTVFTQSSVGENAPTNTPIALEAKRNQPANAGDNPYVERLRADILRMRAEYRRQQTTGQTRSPSEVVVPSAPVAPSVAEQSTPVRVNPEFNPQRYEQETQATSVPIAVPPPAATPSEPKEQVVAAAPAPPASYNPMLQTPVGTTVAPQLPPLSAPDMYLPDSPAPFNGYIWPSKGVLTSGYGMRWGRMHKGIDIAAPIGTPIVAAAPGVVVTAGWNSGGYGKLVEIKHPDGSLTLYAHNNRILVRRGQEVDQGQQISEMGSTGYSTGPHLHFEVHPGGRGAVNPMAFLPKNR</sequence>
<evidence type="ECO:0000313" key="3">
    <source>
        <dbReference type="EMBL" id="EDX75225.1"/>
    </source>
</evidence>
<dbReference type="AlphaFoldDB" id="B4VSB1"/>
<dbReference type="InterPro" id="IPR018392">
    <property type="entry name" value="LysM"/>
</dbReference>
<feature type="compositionally biased region" description="Low complexity" evidence="1">
    <location>
        <begin position="509"/>
        <end position="520"/>
    </location>
</feature>
<dbReference type="InterPro" id="IPR016047">
    <property type="entry name" value="M23ase_b-sheet_dom"/>
</dbReference>
<proteinExistence type="predicted"/>
<feature type="region of interest" description="Disordered" evidence="1">
    <location>
        <begin position="35"/>
        <end position="55"/>
    </location>
</feature>
<feature type="domain" description="LysM" evidence="2">
    <location>
        <begin position="418"/>
        <end position="462"/>
    </location>
</feature>
<gene>
    <name evidence="3" type="ORF">MC7420_2229</name>
</gene>
<reference evidence="3 4" key="1">
    <citation type="submission" date="2008-07" db="EMBL/GenBank/DDBJ databases">
        <authorList>
            <person name="Tandeau de Marsac N."/>
            <person name="Ferriera S."/>
            <person name="Johnson J."/>
            <person name="Kravitz S."/>
            <person name="Beeson K."/>
            <person name="Sutton G."/>
            <person name="Rogers Y.-H."/>
            <person name="Friedman R."/>
            <person name="Frazier M."/>
            <person name="Venter J.C."/>
        </authorList>
    </citation>
    <scope>NUCLEOTIDE SEQUENCE [LARGE SCALE GENOMIC DNA]</scope>
    <source>
        <strain evidence="3 4">PCC 7420</strain>
    </source>
</reference>
<feature type="compositionally biased region" description="Polar residues" evidence="1">
    <location>
        <begin position="523"/>
        <end position="541"/>
    </location>
</feature>
<dbReference type="PANTHER" id="PTHR21666">
    <property type="entry name" value="PEPTIDASE-RELATED"/>
    <property type="match status" value="1"/>
</dbReference>
<dbReference type="STRING" id="118168.MC7420_2229"/>
<dbReference type="CDD" id="cd00118">
    <property type="entry name" value="LysM"/>
    <property type="match status" value="2"/>
</dbReference>
<dbReference type="InterPro" id="IPR011055">
    <property type="entry name" value="Dup_hybrid_motif"/>
</dbReference>
<dbReference type="Proteomes" id="UP000003835">
    <property type="component" value="Unassembled WGS sequence"/>
</dbReference>
<dbReference type="eggNOG" id="COG0739">
    <property type="taxonomic scope" value="Bacteria"/>
</dbReference>
<feature type="domain" description="LysM" evidence="2">
    <location>
        <begin position="131"/>
        <end position="175"/>
    </location>
</feature>
<feature type="region of interest" description="Disordered" evidence="1">
    <location>
        <begin position="306"/>
        <end position="402"/>
    </location>
</feature>
<evidence type="ECO:0000256" key="1">
    <source>
        <dbReference type="SAM" id="MobiDB-lite"/>
    </source>
</evidence>
<feature type="region of interest" description="Disordered" evidence="1">
    <location>
        <begin position="202"/>
        <end position="266"/>
    </location>
</feature>
<organism evidence="3 4">
    <name type="scientific">Coleofasciculus chthonoplastes PCC 7420</name>
    <dbReference type="NCBI Taxonomy" id="118168"/>
    <lineage>
        <taxon>Bacteria</taxon>
        <taxon>Bacillati</taxon>
        <taxon>Cyanobacteriota</taxon>
        <taxon>Cyanophyceae</taxon>
        <taxon>Coleofasciculales</taxon>
        <taxon>Coleofasciculaceae</taxon>
        <taxon>Coleofasciculus</taxon>
    </lineage>
</organism>
<feature type="region of interest" description="Disordered" evidence="1">
    <location>
        <begin position="509"/>
        <end position="541"/>
    </location>
</feature>
<dbReference type="EMBL" id="DS989850">
    <property type="protein sequence ID" value="EDX75225.1"/>
    <property type="molecule type" value="Genomic_DNA"/>
</dbReference>
<feature type="compositionally biased region" description="Low complexity" evidence="1">
    <location>
        <begin position="217"/>
        <end position="228"/>
    </location>
</feature>
<dbReference type="HOGENOM" id="CLU_015589_1_0_3"/>
<dbReference type="GO" id="GO:0004222">
    <property type="term" value="F:metalloendopeptidase activity"/>
    <property type="evidence" value="ECO:0007669"/>
    <property type="project" value="TreeGrafter"/>
</dbReference>
<feature type="region of interest" description="Disordered" evidence="1">
    <location>
        <begin position="623"/>
        <end position="647"/>
    </location>
</feature>
<dbReference type="SUPFAM" id="SSF51261">
    <property type="entry name" value="Duplicated hybrid motif"/>
    <property type="match status" value="1"/>
</dbReference>
<dbReference type="Pfam" id="PF01476">
    <property type="entry name" value="LysM"/>
    <property type="match status" value="3"/>
</dbReference>
<feature type="compositionally biased region" description="Low complexity" evidence="1">
    <location>
        <begin position="589"/>
        <end position="606"/>
    </location>
</feature>
<dbReference type="eggNOG" id="COG1388">
    <property type="taxonomic scope" value="Bacteria"/>
</dbReference>
<dbReference type="PROSITE" id="PS51782">
    <property type="entry name" value="LYSM"/>
    <property type="match status" value="3"/>
</dbReference>
<accession>B4VSB1</accession>
<dbReference type="PANTHER" id="PTHR21666:SF270">
    <property type="entry name" value="MUREIN HYDROLASE ACTIVATOR ENVC"/>
    <property type="match status" value="1"/>
</dbReference>
<evidence type="ECO:0000259" key="2">
    <source>
        <dbReference type="PROSITE" id="PS51782"/>
    </source>
</evidence>
<dbReference type="SUPFAM" id="SSF54106">
    <property type="entry name" value="LysM domain"/>
    <property type="match status" value="2"/>
</dbReference>